<dbReference type="OrthoDB" id="5737445at2"/>
<accession>A0A553JMZ8</accession>
<organism evidence="1 2">
    <name type="scientific">Shewanella hanedai</name>
    <name type="common">Alteromonas hanedai</name>
    <dbReference type="NCBI Taxonomy" id="25"/>
    <lineage>
        <taxon>Bacteria</taxon>
        <taxon>Pseudomonadati</taxon>
        <taxon>Pseudomonadota</taxon>
        <taxon>Gammaproteobacteria</taxon>
        <taxon>Alteromonadales</taxon>
        <taxon>Shewanellaceae</taxon>
        <taxon>Shewanella</taxon>
    </lineage>
</organism>
<comment type="caution">
    <text evidence="1">The sequence shown here is derived from an EMBL/GenBank/DDBJ whole genome shotgun (WGS) entry which is preliminary data.</text>
</comment>
<dbReference type="AlphaFoldDB" id="A0A553JMZ8"/>
<evidence type="ECO:0000313" key="1">
    <source>
        <dbReference type="EMBL" id="TRY13832.1"/>
    </source>
</evidence>
<keyword evidence="2" id="KW-1185">Reference proteome</keyword>
<sequence length="162" mass="18196">MNLLTKVADFFTGGLGSTIVDTVKDYFPPSMSDLEKAELAARIKDAADKQANEAARLVNVAQAEFNLRIKDLEGTAKDLNNVRFVGPIVIFLRGCQRPVWGYATLYMNFMVFSGRWPQLSEMQESALWVINLLVLGFLFGERAIKNIMPLIERLVKIKLGLQ</sequence>
<gene>
    <name evidence="1" type="ORF">FN961_13010</name>
</gene>
<proteinExistence type="predicted"/>
<protein>
    <submittedName>
        <fullName evidence="1">Uncharacterized protein</fullName>
    </submittedName>
</protein>
<evidence type="ECO:0000313" key="2">
    <source>
        <dbReference type="Proteomes" id="UP000318126"/>
    </source>
</evidence>
<reference evidence="2" key="1">
    <citation type="submission" date="2019-07" db="EMBL/GenBank/DDBJ databases">
        <title>Shewanella sp. YLB-08 draft genomic sequence.</title>
        <authorList>
            <person name="Yu L."/>
        </authorList>
    </citation>
    <scope>NUCLEOTIDE SEQUENCE [LARGE SCALE GENOMIC DNA]</scope>
    <source>
        <strain evidence="2">JCM 20706</strain>
    </source>
</reference>
<dbReference type="Proteomes" id="UP000318126">
    <property type="component" value="Unassembled WGS sequence"/>
</dbReference>
<name>A0A553JMZ8_SHEHA</name>
<dbReference type="RefSeq" id="WP_144040613.1">
    <property type="nucleotide sequence ID" value="NZ_BMPL01000015.1"/>
</dbReference>
<dbReference type="EMBL" id="VKGK01000015">
    <property type="protein sequence ID" value="TRY13832.1"/>
    <property type="molecule type" value="Genomic_DNA"/>
</dbReference>